<gene>
    <name evidence="1" type="ORF">VTK73DRAFT_6937</name>
</gene>
<evidence type="ECO:0000313" key="1">
    <source>
        <dbReference type="EMBL" id="KAL1879405.1"/>
    </source>
</evidence>
<accession>A0ABR3XUR3</accession>
<reference evidence="1 2" key="1">
    <citation type="journal article" date="2024" name="Commun. Biol.">
        <title>Comparative genomic analysis of thermophilic fungi reveals convergent evolutionary adaptations and gene losses.</title>
        <authorList>
            <person name="Steindorff A.S."/>
            <person name="Aguilar-Pontes M.V."/>
            <person name="Robinson A.J."/>
            <person name="Andreopoulos B."/>
            <person name="LaButti K."/>
            <person name="Kuo A."/>
            <person name="Mondo S."/>
            <person name="Riley R."/>
            <person name="Otillar R."/>
            <person name="Haridas S."/>
            <person name="Lipzen A."/>
            <person name="Grimwood J."/>
            <person name="Schmutz J."/>
            <person name="Clum A."/>
            <person name="Reid I.D."/>
            <person name="Moisan M.C."/>
            <person name="Butler G."/>
            <person name="Nguyen T.T.M."/>
            <person name="Dewar K."/>
            <person name="Conant G."/>
            <person name="Drula E."/>
            <person name="Henrissat B."/>
            <person name="Hansel C."/>
            <person name="Singer S."/>
            <person name="Hutchinson M.I."/>
            <person name="de Vries R.P."/>
            <person name="Natvig D.O."/>
            <person name="Powell A.J."/>
            <person name="Tsang A."/>
            <person name="Grigoriev I.V."/>
        </authorList>
    </citation>
    <scope>NUCLEOTIDE SEQUENCE [LARGE SCALE GENOMIC DNA]</scope>
    <source>
        <strain evidence="1 2">ATCC 24622</strain>
    </source>
</reference>
<evidence type="ECO:0000313" key="2">
    <source>
        <dbReference type="Proteomes" id="UP001586593"/>
    </source>
</evidence>
<keyword evidence="2" id="KW-1185">Reference proteome</keyword>
<dbReference type="Proteomes" id="UP001586593">
    <property type="component" value="Unassembled WGS sequence"/>
</dbReference>
<organism evidence="1 2">
    <name type="scientific">Phialemonium thermophilum</name>
    <dbReference type="NCBI Taxonomy" id="223376"/>
    <lineage>
        <taxon>Eukaryota</taxon>
        <taxon>Fungi</taxon>
        <taxon>Dikarya</taxon>
        <taxon>Ascomycota</taxon>
        <taxon>Pezizomycotina</taxon>
        <taxon>Sordariomycetes</taxon>
        <taxon>Sordariomycetidae</taxon>
        <taxon>Cephalothecales</taxon>
        <taxon>Cephalothecaceae</taxon>
        <taxon>Phialemonium</taxon>
    </lineage>
</organism>
<comment type="caution">
    <text evidence="1">The sequence shown here is derived from an EMBL/GenBank/DDBJ whole genome shotgun (WGS) entry which is preliminary data.</text>
</comment>
<sequence>MISKMARKQREEMGRGTTRYCRSARSKLSLCGELRGNQCCATVWACVGRSLHTGQGTYFTCVSHFLSSRGYLFFGRRYVPTARSHENDCSVTYICDWVGGIRSVFVAH</sequence>
<name>A0ABR3XUR3_9PEZI</name>
<dbReference type="EMBL" id="JAZHXJ010000041">
    <property type="protein sequence ID" value="KAL1879405.1"/>
    <property type="molecule type" value="Genomic_DNA"/>
</dbReference>
<protein>
    <submittedName>
        <fullName evidence="1">Uncharacterized protein</fullName>
    </submittedName>
</protein>
<proteinExistence type="predicted"/>